<dbReference type="PANTHER" id="PTHR43649:SF12">
    <property type="entry name" value="DIACETYLCHITOBIOSE BINDING PROTEIN DASA"/>
    <property type="match status" value="1"/>
</dbReference>
<evidence type="ECO:0000313" key="4">
    <source>
        <dbReference type="Proteomes" id="UP000612456"/>
    </source>
</evidence>
<evidence type="ECO:0000313" key="3">
    <source>
        <dbReference type="EMBL" id="GGD52976.1"/>
    </source>
</evidence>
<dbReference type="SUPFAM" id="SSF53850">
    <property type="entry name" value="Periplasmic binding protein-like II"/>
    <property type="match status" value="1"/>
</dbReference>
<feature type="signal peptide" evidence="2">
    <location>
        <begin position="1"/>
        <end position="28"/>
    </location>
</feature>
<keyword evidence="2" id="KW-0732">Signal</keyword>
<dbReference type="InterPro" id="IPR006059">
    <property type="entry name" value="SBP"/>
</dbReference>
<accession>A0A917DMX6</accession>
<keyword evidence="4" id="KW-1185">Reference proteome</keyword>
<organism evidence="3 4">
    <name type="scientific">Paenibacillus nasutitermitis</name>
    <dbReference type="NCBI Taxonomy" id="1652958"/>
    <lineage>
        <taxon>Bacteria</taxon>
        <taxon>Bacillati</taxon>
        <taxon>Bacillota</taxon>
        <taxon>Bacilli</taxon>
        <taxon>Bacillales</taxon>
        <taxon>Paenibacillaceae</taxon>
        <taxon>Paenibacillus</taxon>
    </lineage>
</organism>
<gene>
    <name evidence="3" type="ORF">GCM10010911_08200</name>
</gene>
<feature type="chain" id="PRO_5039172800" description="ABC transporter substrate-binding protein" evidence="2">
    <location>
        <begin position="29"/>
        <end position="544"/>
    </location>
</feature>
<reference evidence="3" key="1">
    <citation type="journal article" date="2014" name="Int. J. Syst. Evol. Microbiol.">
        <title>Complete genome sequence of Corynebacterium casei LMG S-19264T (=DSM 44701T), isolated from a smear-ripened cheese.</title>
        <authorList>
            <consortium name="US DOE Joint Genome Institute (JGI-PGF)"/>
            <person name="Walter F."/>
            <person name="Albersmeier A."/>
            <person name="Kalinowski J."/>
            <person name="Ruckert C."/>
        </authorList>
    </citation>
    <scope>NUCLEOTIDE SEQUENCE</scope>
    <source>
        <strain evidence="3">CGMCC 1.15178</strain>
    </source>
</reference>
<dbReference type="RefSeq" id="WP_188989341.1">
    <property type="nucleotide sequence ID" value="NZ_BMHP01000001.1"/>
</dbReference>
<evidence type="ECO:0000256" key="2">
    <source>
        <dbReference type="SAM" id="SignalP"/>
    </source>
</evidence>
<comment type="caution">
    <text evidence="3">The sequence shown here is derived from an EMBL/GenBank/DDBJ whole genome shotgun (WGS) entry which is preliminary data.</text>
</comment>
<dbReference type="AlphaFoldDB" id="A0A917DMX6"/>
<evidence type="ECO:0008006" key="5">
    <source>
        <dbReference type="Google" id="ProtNLM"/>
    </source>
</evidence>
<dbReference type="Pfam" id="PF13416">
    <property type="entry name" value="SBP_bac_8"/>
    <property type="match status" value="1"/>
</dbReference>
<sequence length="544" mass="61744">MLKKPFSLLMSLILPALLVVGCSNSGNAPSPSPAPAASPSSEPTATANSKYEKELTITVSRAILDATNVKEDLEAKMLKEKFNLVFKSEDYSRNDWPTKMTLLLSTGDGPEFIPYSRDQWKSVEWMSSGYLRPFELDEIKQKLPNYLKIWTDEEWDTVYKSTRFSDGKVYFLPSKRTIPVQNAWQYRKDLFDKYGVDFPKTPDEMLAALQTIKDKTGLIPFVSPGNTSSPLWAVSTFFQMFGFPDLVLNWNSYVDPVTNEFHAYPLATEESREMLVFLNKMYTNGLMMKDFATATADQTNKLIAQGNNVIMQTITDPAYNNELQQAVAPDVNWTWVENYDHPTNNPQKTIYKKEAYYSFWGPAIKAGTSQEKVDRLLDYLNWAASEEGQMWYTFGKEGATYEMKNGVPTYLPTMSTPTNAEGDKLPTYGINIGLIGFGGFMTLHKAFDESFNKVKLDMSKVIPSKPNYYGPIEPIFQFSEDERKELVALETNLNGVRDEYWLKFIIGALDPTNDSDWEKFIKAANKAGLSEVVNLRTDAYNKAK</sequence>
<dbReference type="PROSITE" id="PS51257">
    <property type="entry name" value="PROKAR_LIPOPROTEIN"/>
    <property type="match status" value="1"/>
</dbReference>
<name>A0A917DMX6_9BACL</name>
<dbReference type="PANTHER" id="PTHR43649">
    <property type="entry name" value="ARABINOSE-BINDING PROTEIN-RELATED"/>
    <property type="match status" value="1"/>
</dbReference>
<dbReference type="Proteomes" id="UP000612456">
    <property type="component" value="Unassembled WGS sequence"/>
</dbReference>
<dbReference type="Gene3D" id="3.40.190.10">
    <property type="entry name" value="Periplasmic binding protein-like II"/>
    <property type="match status" value="2"/>
</dbReference>
<dbReference type="EMBL" id="BMHP01000001">
    <property type="protein sequence ID" value="GGD52976.1"/>
    <property type="molecule type" value="Genomic_DNA"/>
</dbReference>
<protein>
    <recommendedName>
        <fullName evidence="5">ABC transporter substrate-binding protein</fullName>
    </recommendedName>
</protein>
<dbReference type="InterPro" id="IPR050490">
    <property type="entry name" value="Bact_solute-bd_prot1"/>
</dbReference>
<proteinExistence type="predicted"/>
<feature type="compositionally biased region" description="Low complexity" evidence="1">
    <location>
        <begin position="37"/>
        <end position="49"/>
    </location>
</feature>
<reference evidence="3" key="2">
    <citation type="submission" date="2020-09" db="EMBL/GenBank/DDBJ databases">
        <authorList>
            <person name="Sun Q."/>
            <person name="Zhou Y."/>
        </authorList>
    </citation>
    <scope>NUCLEOTIDE SEQUENCE</scope>
    <source>
        <strain evidence="3">CGMCC 1.15178</strain>
    </source>
</reference>
<evidence type="ECO:0000256" key="1">
    <source>
        <dbReference type="SAM" id="MobiDB-lite"/>
    </source>
</evidence>
<feature type="region of interest" description="Disordered" evidence="1">
    <location>
        <begin position="28"/>
        <end position="49"/>
    </location>
</feature>